<protein>
    <recommendedName>
        <fullName evidence="3">5' nucleotidase, deoxy (Pyrimidine), cytosolic type C protein (NT5C)</fullName>
    </recommendedName>
</protein>
<dbReference type="InterPro" id="IPR023214">
    <property type="entry name" value="HAD_sf"/>
</dbReference>
<sequence>MKVIAVDIDNVLNNFSDTLAKSTFAFKDSYGLSLEEFDNYLDLVKHDVFAKSEFLTTKFSDFRHRIHEQCYPLAQANPDGVQFMNWLKANGWKIVICTKRNLRLTGECTKKWLLDNHIPYDYLITALNKIVFCKLWGVPYLIDDDLLNITYAERYGIQIYYPLMAKHSSVVSQTAKGFTRFEEIKQWIQE</sequence>
<name>A0ABZ3IG84_9FIRM</name>
<accession>A0ABZ3IG84</accession>
<evidence type="ECO:0008006" key="3">
    <source>
        <dbReference type="Google" id="ProtNLM"/>
    </source>
</evidence>
<dbReference type="EMBL" id="CP155573">
    <property type="protein sequence ID" value="XFO64687.1"/>
    <property type="molecule type" value="Genomic_DNA"/>
</dbReference>
<dbReference type="Proteomes" id="UP000216752">
    <property type="component" value="Chromosome"/>
</dbReference>
<dbReference type="RefSeq" id="WP_094605851.1">
    <property type="nucleotide sequence ID" value="NZ_CP155573.1"/>
</dbReference>
<proteinExistence type="predicted"/>
<keyword evidence="2" id="KW-1185">Reference proteome</keyword>
<evidence type="ECO:0000313" key="2">
    <source>
        <dbReference type="Proteomes" id="UP000216752"/>
    </source>
</evidence>
<evidence type="ECO:0000313" key="1">
    <source>
        <dbReference type="EMBL" id="XFO64687.1"/>
    </source>
</evidence>
<organism evidence="1 2">
    <name type="scientific">Sporomusa silvacetica DSM 10669</name>
    <dbReference type="NCBI Taxonomy" id="1123289"/>
    <lineage>
        <taxon>Bacteria</taxon>
        <taxon>Bacillati</taxon>
        <taxon>Bacillota</taxon>
        <taxon>Negativicutes</taxon>
        <taxon>Selenomonadales</taxon>
        <taxon>Sporomusaceae</taxon>
        <taxon>Sporomusa</taxon>
    </lineage>
</organism>
<reference evidence="1" key="1">
    <citation type="submission" date="2024-05" db="EMBL/GenBank/DDBJ databases">
        <title>Isolation and characterization of Sporomusa carbonis sp. nov., a carboxydotrophic hydrogenogen in the genus of Sporomusa isolated from a charcoal burning pile.</title>
        <authorList>
            <person name="Boeer T."/>
            <person name="Rosenbaum F."/>
            <person name="Eysell L."/>
            <person name="Mueller V."/>
            <person name="Daniel R."/>
            <person name="Poehlein A."/>
        </authorList>
    </citation>
    <scope>NUCLEOTIDE SEQUENCE [LARGE SCALE GENOMIC DNA]</scope>
    <source>
        <strain evidence="1">DSM 10669</strain>
    </source>
</reference>
<gene>
    <name evidence="1" type="ORF">SPSIL_007900</name>
</gene>
<dbReference type="Gene3D" id="3.40.50.1000">
    <property type="entry name" value="HAD superfamily/HAD-like"/>
    <property type="match status" value="1"/>
</dbReference>
<dbReference type="SUPFAM" id="SSF56784">
    <property type="entry name" value="HAD-like"/>
    <property type="match status" value="1"/>
</dbReference>
<dbReference type="InterPro" id="IPR036412">
    <property type="entry name" value="HAD-like_sf"/>
</dbReference>